<feature type="region of interest" description="Disordered" evidence="3">
    <location>
        <begin position="253"/>
        <end position="276"/>
    </location>
</feature>
<proteinExistence type="predicted"/>
<dbReference type="PANTHER" id="PTHR21666:SF289">
    <property type="entry name" value="L-ALA--D-GLU ENDOPEPTIDASE"/>
    <property type="match status" value="1"/>
</dbReference>
<evidence type="ECO:0000256" key="2">
    <source>
        <dbReference type="SAM" id="Coils"/>
    </source>
</evidence>
<evidence type="ECO:0000259" key="5">
    <source>
        <dbReference type="Pfam" id="PF01551"/>
    </source>
</evidence>
<evidence type="ECO:0000256" key="3">
    <source>
        <dbReference type="SAM" id="MobiDB-lite"/>
    </source>
</evidence>
<evidence type="ECO:0000313" key="6">
    <source>
        <dbReference type="EMBL" id="PJJ41968.1"/>
    </source>
</evidence>
<feature type="signal peptide" evidence="4">
    <location>
        <begin position="1"/>
        <end position="20"/>
    </location>
</feature>
<dbReference type="EMBL" id="PGEX01000001">
    <property type="protein sequence ID" value="PJJ41968.1"/>
    <property type="molecule type" value="Genomic_DNA"/>
</dbReference>
<feature type="coiled-coil region" evidence="2">
    <location>
        <begin position="22"/>
        <end position="56"/>
    </location>
</feature>
<dbReference type="Pfam" id="PF01551">
    <property type="entry name" value="Peptidase_M23"/>
    <property type="match status" value="1"/>
</dbReference>
<dbReference type="PANTHER" id="PTHR21666">
    <property type="entry name" value="PEPTIDASE-RELATED"/>
    <property type="match status" value="1"/>
</dbReference>
<name>A0A2M9A8I1_9BACT</name>
<dbReference type="SUPFAM" id="SSF51261">
    <property type="entry name" value="Duplicated hybrid motif"/>
    <property type="match status" value="1"/>
</dbReference>
<evidence type="ECO:0000313" key="7">
    <source>
        <dbReference type="Proteomes" id="UP000231134"/>
    </source>
</evidence>
<dbReference type="CDD" id="cd12797">
    <property type="entry name" value="M23_peptidase"/>
    <property type="match status" value="1"/>
</dbReference>
<dbReference type="Gene3D" id="2.70.70.10">
    <property type="entry name" value="Glucose Permease (Domain IIA)"/>
    <property type="match status" value="1"/>
</dbReference>
<accession>A0A2M9A8I1</accession>
<evidence type="ECO:0000256" key="1">
    <source>
        <dbReference type="ARBA" id="ARBA00022729"/>
    </source>
</evidence>
<dbReference type="AlphaFoldDB" id="A0A2M9A8I1"/>
<dbReference type="InterPro" id="IPR050570">
    <property type="entry name" value="Cell_wall_metabolism_enzyme"/>
</dbReference>
<dbReference type="Proteomes" id="UP000231134">
    <property type="component" value="Unassembled WGS sequence"/>
</dbReference>
<keyword evidence="1 4" id="KW-0732">Signal</keyword>
<feature type="chain" id="PRO_5014922314" evidence="4">
    <location>
        <begin position="21"/>
        <end position="408"/>
    </location>
</feature>
<dbReference type="GO" id="GO:0004222">
    <property type="term" value="F:metalloendopeptidase activity"/>
    <property type="evidence" value="ECO:0007669"/>
    <property type="project" value="TreeGrafter"/>
</dbReference>
<protein>
    <submittedName>
        <fullName evidence="6">Septal ring factor EnvC (AmiA/AmiB activator)</fullName>
    </submittedName>
</protein>
<evidence type="ECO:0000256" key="4">
    <source>
        <dbReference type="SAM" id="SignalP"/>
    </source>
</evidence>
<dbReference type="Gene3D" id="6.10.250.3150">
    <property type="match status" value="1"/>
</dbReference>
<feature type="domain" description="M23ase beta-sheet core" evidence="5">
    <location>
        <begin position="308"/>
        <end position="401"/>
    </location>
</feature>
<comment type="caution">
    <text evidence="6">The sequence shown here is derived from an EMBL/GenBank/DDBJ whole genome shotgun (WGS) entry which is preliminary data.</text>
</comment>
<organism evidence="6 7">
    <name type="scientific">Hallerella succinigenes</name>
    <dbReference type="NCBI Taxonomy" id="1896222"/>
    <lineage>
        <taxon>Bacteria</taxon>
        <taxon>Pseudomonadati</taxon>
        <taxon>Fibrobacterota</taxon>
        <taxon>Fibrobacteria</taxon>
        <taxon>Fibrobacterales</taxon>
        <taxon>Fibrobacteraceae</taxon>
        <taxon>Hallerella</taxon>
    </lineage>
</organism>
<gene>
    <name evidence="6" type="ORF">BGX16_1981</name>
</gene>
<keyword evidence="2" id="KW-0175">Coiled coil</keyword>
<dbReference type="InterPro" id="IPR011055">
    <property type="entry name" value="Dup_hybrid_motif"/>
</dbReference>
<dbReference type="InterPro" id="IPR016047">
    <property type="entry name" value="M23ase_b-sheet_dom"/>
</dbReference>
<reference evidence="6 7" key="1">
    <citation type="submission" date="2017-11" db="EMBL/GenBank/DDBJ databases">
        <title>Animal gut microbial communities from fecal samples from Wisconsin, USA.</title>
        <authorList>
            <person name="Neumann A."/>
        </authorList>
    </citation>
    <scope>NUCLEOTIDE SEQUENCE [LARGE SCALE GENOMIC DNA]</scope>
    <source>
        <strain evidence="6 7">UWS3</strain>
    </source>
</reference>
<sequence>MRRLFVLFVLLSLVAAPSFATRKSTSSQLAKQRAELKKLESNLAKQRQKVKLLESEEKGVLNTIAILDENLNRTKEYVQLLAKNESTVKTSLSEINRTLDSLDREIALRNEAMRLRIRELYIHGDMGTVEEILAALRGETSPDGQIYYVNRLLSEDREKVEKLSWLLRERSLKKREASNRLSELHTLQSKKAAEEEGLKTQIQTQGSVLATVQKSKNLQRRAIQEIERNQKTILSLIRQLEKKRASEIAQAKKAKQKKKKLDKSSKPLVKLPKEPVKPIGPKCMPLDGSVISEYGMHEHPVLHIMTRNLGVEIRGKKGAKIKSAAAGTVAMVTEIDGRGPSVIVEHEGGVYSVYGHMSAIRVKEGDKVKNCQDLGTVGDIGSLNGIKLYFQVSEGTETVDPLRWLRTK</sequence>
<keyword evidence="7" id="KW-1185">Reference proteome</keyword>